<protein>
    <recommendedName>
        <fullName evidence="4">Thioredoxin domain-containing protein</fullName>
    </recommendedName>
</protein>
<dbReference type="OrthoDB" id="265402at2"/>
<dbReference type="RefSeq" id="WP_145416008.1">
    <property type="nucleotide sequence ID" value="NZ_CP036526.1"/>
</dbReference>
<evidence type="ECO:0000256" key="1">
    <source>
        <dbReference type="SAM" id="SignalP"/>
    </source>
</evidence>
<proteinExistence type="predicted"/>
<feature type="chain" id="PRO_5021875365" description="Thioredoxin domain-containing protein" evidence="1">
    <location>
        <begin position="24"/>
        <end position="194"/>
    </location>
</feature>
<evidence type="ECO:0000313" key="3">
    <source>
        <dbReference type="Proteomes" id="UP000319817"/>
    </source>
</evidence>
<keyword evidence="3" id="KW-1185">Reference proteome</keyword>
<dbReference type="AlphaFoldDB" id="A0A517NMV9"/>
<dbReference type="EMBL" id="CP036526">
    <property type="protein sequence ID" value="QDT08468.1"/>
    <property type="molecule type" value="Genomic_DNA"/>
</dbReference>
<evidence type="ECO:0000313" key="2">
    <source>
        <dbReference type="EMBL" id="QDT08468.1"/>
    </source>
</evidence>
<evidence type="ECO:0008006" key="4">
    <source>
        <dbReference type="Google" id="ProtNLM"/>
    </source>
</evidence>
<dbReference type="Proteomes" id="UP000319817">
    <property type="component" value="Chromosome"/>
</dbReference>
<feature type="signal peptide" evidence="1">
    <location>
        <begin position="1"/>
        <end position="23"/>
    </location>
</feature>
<name>A0A517NMV9_9BACT</name>
<sequence precursor="true">MKNFSVLSLGLVALMASAVTLNAEEAATKALKSGPQKGDSIGAFYVTKLCGAEEDGVKEGKNLCYRCRNGRKPQVMVFTRSTDPKVAELVQKLDAAVTKNEDAALRAFVNVMGEDKDDVTETAKKFAAKTGAKNIPFVIPNEFENGPDNYGINAKAEVTVVLASNMGVKANHAFASVKDMNVDAVIADLSKIIE</sequence>
<reference evidence="2 3" key="1">
    <citation type="submission" date="2019-02" db="EMBL/GenBank/DDBJ databases">
        <title>Deep-cultivation of Planctomycetes and their phenomic and genomic characterization uncovers novel biology.</title>
        <authorList>
            <person name="Wiegand S."/>
            <person name="Jogler M."/>
            <person name="Boedeker C."/>
            <person name="Pinto D."/>
            <person name="Vollmers J."/>
            <person name="Rivas-Marin E."/>
            <person name="Kohn T."/>
            <person name="Peeters S.H."/>
            <person name="Heuer A."/>
            <person name="Rast P."/>
            <person name="Oberbeckmann S."/>
            <person name="Bunk B."/>
            <person name="Jeske O."/>
            <person name="Meyerdierks A."/>
            <person name="Storesund J.E."/>
            <person name="Kallscheuer N."/>
            <person name="Luecker S."/>
            <person name="Lage O.M."/>
            <person name="Pohl T."/>
            <person name="Merkel B.J."/>
            <person name="Hornburger P."/>
            <person name="Mueller R.-W."/>
            <person name="Bruemmer F."/>
            <person name="Labrenz M."/>
            <person name="Spormann A.M."/>
            <person name="Op den Camp H."/>
            <person name="Overmann J."/>
            <person name="Amann R."/>
            <person name="Jetten M.S.M."/>
            <person name="Mascher T."/>
            <person name="Medema M.H."/>
            <person name="Devos D.P."/>
            <person name="Kaster A.-K."/>
            <person name="Ovreas L."/>
            <person name="Rohde M."/>
            <person name="Galperin M.Y."/>
            <person name="Jogler C."/>
        </authorList>
    </citation>
    <scope>NUCLEOTIDE SEQUENCE [LARGE SCALE GENOMIC DNA]</scope>
    <source>
        <strain evidence="2 3">K23_9</strain>
    </source>
</reference>
<accession>A0A517NMV9</accession>
<organism evidence="2 3">
    <name type="scientific">Stieleria marina</name>
    <dbReference type="NCBI Taxonomy" id="1930275"/>
    <lineage>
        <taxon>Bacteria</taxon>
        <taxon>Pseudomonadati</taxon>
        <taxon>Planctomycetota</taxon>
        <taxon>Planctomycetia</taxon>
        <taxon>Pirellulales</taxon>
        <taxon>Pirellulaceae</taxon>
        <taxon>Stieleria</taxon>
    </lineage>
</organism>
<gene>
    <name evidence="2" type="ORF">K239x_04070</name>
</gene>
<keyword evidence="1" id="KW-0732">Signal</keyword>